<protein>
    <submittedName>
        <fullName evidence="2">Uncharacterized protein</fullName>
    </submittedName>
</protein>
<keyword evidence="1" id="KW-1185">Reference proteome</keyword>
<proteinExistence type="predicted"/>
<dbReference type="WBParaSite" id="nRc.2.0.1.t14694-RA">
    <property type="protein sequence ID" value="nRc.2.0.1.t14694-RA"/>
    <property type="gene ID" value="nRc.2.0.1.g14694"/>
</dbReference>
<reference evidence="2" key="1">
    <citation type="submission" date="2022-11" db="UniProtKB">
        <authorList>
            <consortium name="WormBaseParasite"/>
        </authorList>
    </citation>
    <scope>IDENTIFICATION</scope>
</reference>
<dbReference type="Proteomes" id="UP000887565">
    <property type="component" value="Unplaced"/>
</dbReference>
<sequence>MAIILSRVTRFVISRVPGRLTHGEVAAASSSILFSSSVSDDEEAGFLVIGVAADVEALFVVLHCNNFSNSESDSDDDSESAFLIESDESESDEAGGFTRGVTVLACTTRNNTNTLARYCNLKRIVSGSSILNDQEVDEANLLFIGFTIATDAFFGAVSCDFTFPELESYDDSESLFLAVCFGGIFNSSVSSGICCCCLLLCSLSSSEESEDEDDETAFFLNGYKRPNTAQFYTVSTMIKVKPPKSHIERNVIYVISRVMTEAAQKKLEEKKLGQIRPKAAASKSKFFALDAEQVTLASLMIFPPKLRKFRMSKKRDYIKYSEETLRRALDGIENNETTIKITSMSALGCRFFCSDEESLASSFGTLQTFAQ</sequence>
<organism evidence="1 2">
    <name type="scientific">Romanomermis culicivorax</name>
    <name type="common">Nematode worm</name>
    <dbReference type="NCBI Taxonomy" id="13658"/>
    <lineage>
        <taxon>Eukaryota</taxon>
        <taxon>Metazoa</taxon>
        <taxon>Ecdysozoa</taxon>
        <taxon>Nematoda</taxon>
        <taxon>Enoplea</taxon>
        <taxon>Dorylaimia</taxon>
        <taxon>Mermithida</taxon>
        <taxon>Mermithoidea</taxon>
        <taxon>Mermithidae</taxon>
        <taxon>Romanomermis</taxon>
    </lineage>
</organism>
<name>A0A915ILE2_ROMCU</name>
<evidence type="ECO:0000313" key="1">
    <source>
        <dbReference type="Proteomes" id="UP000887565"/>
    </source>
</evidence>
<accession>A0A915ILE2</accession>
<dbReference type="AlphaFoldDB" id="A0A915ILE2"/>
<evidence type="ECO:0000313" key="2">
    <source>
        <dbReference type="WBParaSite" id="nRc.2.0.1.t14694-RA"/>
    </source>
</evidence>